<name>A0A7X9FS76_9DELT</name>
<comment type="caution">
    <text evidence="2">The sequence shown here is derived from an EMBL/GenBank/DDBJ whole genome shotgun (WGS) entry which is preliminary data.</text>
</comment>
<feature type="compositionally biased region" description="Polar residues" evidence="1">
    <location>
        <begin position="203"/>
        <end position="225"/>
    </location>
</feature>
<accession>A0A7X9FS76</accession>
<protein>
    <submittedName>
        <fullName evidence="2">Uncharacterized protein</fullName>
    </submittedName>
</protein>
<evidence type="ECO:0000313" key="2">
    <source>
        <dbReference type="EMBL" id="NMC62891.1"/>
    </source>
</evidence>
<sequence length="318" mass="35698">PSSNEIKPESKLPPIFEGKDDFISLNAAMAAAHFEINPSLQNRSDLVYALSKLVAHRCMRTLHHTLVYSNPPQDKDCQDAIFYTLSLDPSNPEAICAKDGIDSPSCRNAFREQETVIRMPYKVDPNLLRKFESDIRIKEGEQAAAISKAKDQLQAALSIIQNEATEAKKKPSSDLMNAFTTLLDIHCLPILIVPNPEYEKLQQEQNKALSQDSQDPASSNTKRNDLPTFNQMLSQLINTPSKSTPIPRLRSRSRVISENCHYYIQQSLEYIPDFPRAICHRDGFYSPNCIIALRKQKISDAKASKTPISNVLGGLEPF</sequence>
<evidence type="ECO:0000313" key="3">
    <source>
        <dbReference type="Proteomes" id="UP000524246"/>
    </source>
</evidence>
<reference evidence="2 3" key="1">
    <citation type="journal article" date="2020" name="Biotechnol. Biofuels">
        <title>New insights from the biogas microbiome by comprehensive genome-resolved metagenomics of nearly 1600 species originating from multiple anaerobic digesters.</title>
        <authorList>
            <person name="Campanaro S."/>
            <person name="Treu L."/>
            <person name="Rodriguez-R L.M."/>
            <person name="Kovalovszki A."/>
            <person name="Ziels R.M."/>
            <person name="Maus I."/>
            <person name="Zhu X."/>
            <person name="Kougias P.G."/>
            <person name="Basile A."/>
            <person name="Luo G."/>
            <person name="Schluter A."/>
            <person name="Konstantinidis K.T."/>
            <person name="Angelidaki I."/>
        </authorList>
    </citation>
    <scope>NUCLEOTIDE SEQUENCE [LARGE SCALE GENOMIC DNA]</scope>
    <source>
        <strain evidence="2">AS27yjCOA_65</strain>
    </source>
</reference>
<dbReference type="Proteomes" id="UP000524246">
    <property type="component" value="Unassembled WGS sequence"/>
</dbReference>
<organism evidence="2 3">
    <name type="scientific">SAR324 cluster bacterium</name>
    <dbReference type="NCBI Taxonomy" id="2024889"/>
    <lineage>
        <taxon>Bacteria</taxon>
        <taxon>Deltaproteobacteria</taxon>
        <taxon>SAR324 cluster</taxon>
    </lineage>
</organism>
<evidence type="ECO:0000256" key="1">
    <source>
        <dbReference type="SAM" id="MobiDB-lite"/>
    </source>
</evidence>
<feature type="region of interest" description="Disordered" evidence="1">
    <location>
        <begin position="202"/>
        <end position="225"/>
    </location>
</feature>
<dbReference type="EMBL" id="JAAZON010000304">
    <property type="protein sequence ID" value="NMC62891.1"/>
    <property type="molecule type" value="Genomic_DNA"/>
</dbReference>
<feature type="non-terminal residue" evidence="2">
    <location>
        <position position="1"/>
    </location>
</feature>
<gene>
    <name evidence="2" type="ORF">GYA55_06940</name>
</gene>
<proteinExistence type="predicted"/>
<dbReference type="AlphaFoldDB" id="A0A7X9FS76"/>